<feature type="region of interest" description="Disordered" evidence="1">
    <location>
        <begin position="79"/>
        <end position="229"/>
    </location>
</feature>
<feature type="transmembrane region" description="Helical" evidence="2">
    <location>
        <begin position="6"/>
        <end position="25"/>
    </location>
</feature>
<dbReference type="AlphaFoldDB" id="A0A136J542"/>
<dbReference type="Proteomes" id="UP000070501">
    <property type="component" value="Unassembled WGS sequence"/>
</dbReference>
<name>A0A136J542_9PEZI</name>
<feature type="compositionally biased region" description="Basic and acidic residues" evidence="1">
    <location>
        <begin position="218"/>
        <end position="229"/>
    </location>
</feature>
<dbReference type="InParanoid" id="A0A136J542"/>
<keyword evidence="2" id="KW-1133">Transmembrane helix</keyword>
<evidence type="ECO:0008006" key="5">
    <source>
        <dbReference type="Google" id="ProtNLM"/>
    </source>
</evidence>
<feature type="compositionally biased region" description="Gly residues" evidence="1">
    <location>
        <begin position="133"/>
        <end position="147"/>
    </location>
</feature>
<feature type="compositionally biased region" description="Low complexity" evidence="1">
    <location>
        <begin position="148"/>
        <end position="157"/>
    </location>
</feature>
<evidence type="ECO:0000256" key="1">
    <source>
        <dbReference type="SAM" id="MobiDB-lite"/>
    </source>
</evidence>
<gene>
    <name evidence="3" type="ORF">Micbo1qcDRAFT_162403</name>
</gene>
<keyword evidence="2" id="KW-0472">Membrane</keyword>
<protein>
    <recommendedName>
        <fullName evidence="5">Acid phosphatase-like protein</fullName>
    </recommendedName>
</protein>
<sequence>MHAAGIFFIVLFVLLIAGAVGWVVFTQLRARRLGLPPPSLSSYNPFNRSDHHSPYGPPEPASGGIGAWFSDKIRGIRGSGGNKRSATGGGYEQSRRGFGPLDPDEAWDTRVGNEADMHYGPGGYYEEQELGMHGSGAGGASSGGGPYGHSAYASAGGDHQDRGRTGGRAPAATINPFDDDSAEPSNLRGVSPRPIDTSVASNAALKKPHGPSSGSPNSERRSIFREDVA</sequence>
<organism evidence="3 4">
    <name type="scientific">Microdochium bolleyi</name>
    <dbReference type="NCBI Taxonomy" id="196109"/>
    <lineage>
        <taxon>Eukaryota</taxon>
        <taxon>Fungi</taxon>
        <taxon>Dikarya</taxon>
        <taxon>Ascomycota</taxon>
        <taxon>Pezizomycotina</taxon>
        <taxon>Sordariomycetes</taxon>
        <taxon>Xylariomycetidae</taxon>
        <taxon>Xylariales</taxon>
        <taxon>Microdochiaceae</taxon>
        <taxon>Microdochium</taxon>
    </lineage>
</organism>
<dbReference type="STRING" id="196109.A0A136J542"/>
<dbReference type="EMBL" id="KQ964249">
    <property type="protein sequence ID" value="KXJ92234.1"/>
    <property type="molecule type" value="Genomic_DNA"/>
</dbReference>
<accession>A0A136J542</accession>
<reference evidence="4" key="1">
    <citation type="submission" date="2016-02" db="EMBL/GenBank/DDBJ databases">
        <title>Draft genome sequence of Microdochium bolleyi, a fungal endophyte of beachgrass.</title>
        <authorList>
            <consortium name="DOE Joint Genome Institute"/>
            <person name="David A.S."/>
            <person name="May G."/>
            <person name="Haridas S."/>
            <person name="Lim J."/>
            <person name="Wang M."/>
            <person name="Labutti K."/>
            <person name="Lipzen A."/>
            <person name="Barry K."/>
            <person name="Grigoriev I.V."/>
        </authorList>
    </citation>
    <scope>NUCLEOTIDE SEQUENCE [LARGE SCALE GENOMIC DNA]</scope>
    <source>
        <strain evidence="4">J235TASD1</strain>
    </source>
</reference>
<keyword evidence="4" id="KW-1185">Reference proteome</keyword>
<evidence type="ECO:0000313" key="4">
    <source>
        <dbReference type="Proteomes" id="UP000070501"/>
    </source>
</evidence>
<feature type="compositionally biased region" description="Gly residues" evidence="1">
    <location>
        <begin position="79"/>
        <end position="91"/>
    </location>
</feature>
<feature type="compositionally biased region" description="Basic and acidic residues" evidence="1">
    <location>
        <begin position="107"/>
        <end position="117"/>
    </location>
</feature>
<evidence type="ECO:0000256" key="2">
    <source>
        <dbReference type="SAM" id="Phobius"/>
    </source>
</evidence>
<proteinExistence type="predicted"/>
<keyword evidence="2" id="KW-0812">Transmembrane</keyword>
<evidence type="ECO:0000313" key="3">
    <source>
        <dbReference type="EMBL" id="KXJ92234.1"/>
    </source>
</evidence>
<dbReference type="OrthoDB" id="5414285at2759"/>